<sequence length="373" mass="42817">MSIFDASQPWIVGVVLMVLWYDHEELDALNLIEHIMTTIRRLMPSALQPSAAILSEDEPQDLVFFLESFSGNLREILRVWDDYSKRMIDSMGHKLTTDHDTAAIWARYGDAWDTDSARALLQQRCRHVASATLQGMPAAVIEPLKVRAELMEKDYTAELKRDATRLSEVLRDWMLRPKLSKPEENAELPPAARKLIREIYDIVTRKQDRGEESWVYTIKSKTQELELSMPEVDSSIFDPPPSFEQIAQMAAKGELESEEDLGHGGSQMPKKDRKHLMNEITRINLEPNDESAEEMMSRYIALYGAVWTTRNKVRRIIQIAEWSDSDEEGESLLDHEDYMREAEDSDFNDEDYEKDEGVNTPSASADEEEGEGE</sequence>
<dbReference type="GeneID" id="34604136"/>
<accession>A0A177EXM8</accession>
<reference evidence="2 3" key="1">
    <citation type="submission" date="2016-03" db="EMBL/GenBank/DDBJ databases">
        <title>Draft genome sequence of the Fonsecaea monophora CBS 269.37.</title>
        <authorList>
            <person name="Bombassaro A."/>
            <person name="Vinicius W.A."/>
            <person name="De Hoog S."/>
            <person name="Sun J."/>
            <person name="Souza E.M."/>
            <person name="Raittz R.T."/>
            <person name="Costa F."/>
            <person name="Leao A.C."/>
            <person name="Tadra-Sfeir M.Z."/>
            <person name="Baura V."/>
            <person name="Balsanelli E."/>
            <person name="Pedrosa F.O."/>
            <person name="Moreno L.F."/>
            <person name="Steffens M.B."/>
            <person name="Xi L."/>
            <person name="Bocca A.L."/>
            <person name="Felipe M.S."/>
            <person name="Teixeira M."/>
            <person name="Telles Filho F.Q."/>
            <person name="Azevedo C.M."/>
            <person name="Gomes R."/>
            <person name="Vicente V.A."/>
        </authorList>
    </citation>
    <scope>NUCLEOTIDE SEQUENCE [LARGE SCALE GENOMIC DNA]</scope>
    <source>
        <strain evidence="2 3">CBS 269.37</strain>
    </source>
</reference>
<feature type="compositionally biased region" description="Acidic residues" evidence="1">
    <location>
        <begin position="343"/>
        <end position="354"/>
    </location>
</feature>
<proteinExistence type="predicted"/>
<dbReference type="OrthoDB" id="10661319at2759"/>
<dbReference type="EMBL" id="LVKK01000083">
    <property type="protein sequence ID" value="OAG36824.1"/>
    <property type="molecule type" value="Genomic_DNA"/>
</dbReference>
<name>A0A177EXM8_9EURO</name>
<feature type="region of interest" description="Disordered" evidence="1">
    <location>
        <begin position="325"/>
        <end position="373"/>
    </location>
</feature>
<gene>
    <name evidence="2" type="ORF">AYO21_08997</name>
</gene>
<organism evidence="2 3">
    <name type="scientific">Fonsecaea monophora</name>
    <dbReference type="NCBI Taxonomy" id="254056"/>
    <lineage>
        <taxon>Eukaryota</taxon>
        <taxon>Fungi</taxon>
        <taxon>Dikarya</taxon>
        <taxon>Ascomycota</taxon>
        <taxon>Pezizomycotina</taxon>
        <taxon>Eurotiomycetes</taxon>
        <taxon>Chaetothyriomycetidae</taxon>
        <taxon>Chaetothyriales</taxon>
        <taxon>Herpotrichiellaceae</taxon>
        <taxon>Fonsecaea</taxon>
    </lineage>
</organism>
<evidence type="ECO:0000313" key="3">
    <source>
        <dbReference type="Proteomes" id="UP000077002"/>
    </source>
</evidence>
<dbReference type="RefSeq" id="XP_022508776.1">
    <property type="nucleotide sequence ID" value="XM_022658936.1"/>
</dbReference>
<dbReference type="Proteomes" id="UP000077002">
    <property type="component" value="Unassembled WGS sequence"/>
</dbReference>
<feature type="region of interest" description="Disordered" evidence="1">
    <location>
        <begin position="251"/>
        <end position="274"/>
    </location>
</feature>
<keyword evidence="3" id="KW-1185">Reference proteome</keyword>
<dbReference type="AlphaFoldDB" id="A0A177EXM8"/>
<feature type="compositionally biased region" description="Basic and acidic residues" evidence="1">
    <location>
        <begin position="332"/>
        <end position="342"/>
    </location>
</feature>
<evidence type="ECO:0000256" key="1">
    <source>
        <dbReference type="SAM" id="MobiDB-lite"/>
    </source>
</evidence>
<comment type="caution">
    <text evidence="2">The sequence shown here is derived from an EMBL/GenBank/DDBJ whole genome shotgun (WGS) entry which is preliminary data.</text>
</comment>
<evidence type="ECO:0000313" key="2">
    <source>
        <dbReference type="EMBL" id="OAG36824.1"/>
    </source>
</evidence>
<protein>
    <submittedName>
        <fullName evidence="2">Uncharacterized protein</fullName>
    </submittedName>
</protein>